<dbReference type="PRINTS" id="PR00111">
    <property type="entry name" value="ABHYDROLASE"/>
</dbReference>
<evidence type="ECO:0000259" key="1">
    <source>
        <dbReference type="Pfam" id="PF00561"/>
    </source>
</evidence>
<keyword evidence="2" id="KW-0378">Hydrolase</keyword>
<dbReference type="Gene3D" id="3.40.50.1820">
    <property type="entry name" value="alpha/beta hydrolase"/>
    <property type="match status" value="1"/>
</dbReference>
<accession>A0A5B7ZVF9</accession>
<dbReference type="GO" id="GO:0046464">
    <property type="term" value="P:acylglycerol catabolic process"/>
    <property type="evidence" value="ECO:0007669"/>
    <property type="project" value="TreeGrafter"/>
</dbReference>
<proteinExistence type="predicted"/>
<dbReference type="Pfam" id="PF00561">
    <property type="entry name" value="Abhydrolase_1"/>
    <property type="match status" value="1"/>
</dbReference>
<feature type="domain" description="AB hydrolase-1" evidence="1">
    <location>
        <begin position="23"/>
        <end position="224"/>
    </location>
</feature>
<dbReference type="KEGG" id="hyj:FHG12_01075"/>
<dbReference type="GO" id="GO:0047372">
    <property type="term" value="F:monoacylglycerol lipase activity"/>
    <property type="evidence" value="ECO:0007669"/>
    <property type="project" value="TreeGrafter"/>
</dbReference>
<dbReference type="SUPFAM" id="SSF53474">
    <property type="entry name" value="alpha/beta-Hydrolases"/>
    <property type="match status" value="1"/>
</dbReference>
<dbReference type="PANTHER" id="PTHR43798">
    <property type="entry name" value="MONOACYLGLYCEROL LIPASE"/>
    <property type="match status" value="1"/>
</dbReference>
<dbReference type="InterPro" id="IPR000073">
    <property type="entry name" value="AB_hydrolase_1"/>
</dbReference>
<organism evidence="2 3">
    <name type="scientific">Hymenobacter jejuensis</name>
    <dbReference type="NCBI Taxonomy" id="2502781"/>
    <lineage>
        <taxon>Bacteria</taxon>
        <taxon>Pseudomonadati</taxon>
        <taxon>Bacteroidota</taxon>
        <taxon>Cytophagia</taxon>
        <taxon>Cytophagales</taxon>
        <taxon>Hymenobacteraceae</taxon>
        <taxon>Hymenobacter</taxon>
    </lineage>
</organism>
<gene>
    <name evidence="2" type="ORF">FHG12_01075</name>
</gene>
<name>A0A5B7ZVF9_9BACT</name>
<dbReference type="Proteomes" id="UP000305398">
    <property type="component" value="Chromosome"/>
</dbReference>
<dbReference type="EMBL" id="CP040896">
    <property type="protein sequence ID" value="QDA58779.1"/>
    <property type="molecule type" value="Genomic_DNA"/>
</dbReference>
<dbReference type="GO" id="GO:0016020">
    <property type="term" value="C:membrane"/>
    <property type="evidence" value="ECO:0007669"/>
    <property type="project" value="TreeGrafter"/>
</dbReference>
<dbReference type="InterPro" id="IPR050266">
    <property type="entry name" value="AB_hydrolase_sf"/>
</dbReference>
<evidence type="ECO:0000313" key="2">
    <source>
        <dbReference type="EMBL" id="QDA58779.1"/>
    </source>
</evidence>
<keyword evidence="3" id="KW-1185">Reference proteome</keyword>
<reference evidence="2 3" key="1">
    <citation type="submission" date="2019-06" db="EMBL/GenBank/DDBJ databases">
        <authorList>
            <person name="Srinivasan S."/>
        </authorList>
    </citation>
    <scope>NUCLEOTIDE SEQUENCE [LARGE SCALE GENOMIC DNA]</scope>
    <source>
        <strain evidence="2 3">17J68-5</strain>
    </source>
</reference>
<dbReference type="InterPro" id="IPR029058">
    <property type="entry name" value="AB_hydrolase_fold"/>
</dbReference>
<dbReference type="RefSeq" id="WP_139513748.1">
    <property type="nucleotide sequence ID" value="NZ_CP040896.1"/>
</dbReference>
<protein>
    <submittedName>
        <fullName evidence="2">Alpha/beta hydrolase</fullName>
    </submittedName>
</protein>
<sequence length="278" mass="30739">MKSQFLHTNGIRLHYLDYPGPEPPLVLLHGLTANAYAFEGLIQAGLTTTRRILAVDLRGRGLSDKPATGYSMAEHAQDIIGLLDALQLDKAELVGHSFGALLSLYLAYHFPARVDKLVLLDAAARLHPQTREMLVPTMGRLGKTTSSFAEYLAQARQAPYLTIWDESMEAYYQADVQTNADGSVTPRSRPENIAECLTQGVFAEPWTEYIQAVQQPALLLNGTQNYALGAPLLPREFAEETVAMLPHGQYREVWGNHQTMLYGQGAQEIVQAITEFLA</sequence>
<dbReference type="AlphaFoldDB" id="A0A5B7ZVF9"/>
<dbReference type="OrthoDB" id="9773293at2"/>
<dbReference type="PANTHER" id="PTHR43798:SF33">
    <property type="entry name" value="HYDROLASE, PUTATIVE (AFU_ORTHOLOGUE AFUA_2G14860)-RELATED"/>
    <property type="match status" value="1"/>
</dbReference>
<evidence type="ECO:0000313" key="3">
    <source>
        <dbReference type="Proteomes" id="UP000305398"/>
    </source>
</evidence>